<dbReference type="OrthoDB" id="9814580at2"/>
<dbReference type="GO" id="GO:0005524">
    <property type="term" value="F:ATP binding"/>
    <property type="evidence" value="ECO:0007669"/>
    <property type="project" value="UniProtKB-KW"/>
</dbReference>
<dbReference type="Gene3D" id="3.90.870.10">
    <property type="entry name" value="DHBP synthase"/>
    <property type="match status" value="1"/>
</dbReference>
<keyword evidence="7" id="KW-0548">Nucleotidyltransferase</keyword>
<dbReference type="InterPro" id="IPR017945">
    <property type="entry name" value="DHBP_synth_RibB-like_a/b_dom"/>
</dbReference>
<evidence type="ECO:0000256" key="10">
    <source>
        <dbReference type="ARBA" id="ARBA00029774"/>
    </source>
</evidence>
<evidence type="ECO:0000256" key="5">
    <source>
        <dbReference type="ARBA" id="ARBA00022679"/>
    </source>
</evidence>
<evidence type="ECO:0000313" key="13">
    <source>
        <dbReference type="EMBL" id="EAU55376.1"/>
    </source>
</evidence>
<keyword evidence="9" id="KW-0067">ATP-binding</keyword>
<evidence type="ECO:0000313" key="14">
    <source>
        <dbReference type="Proteomes" id="UP000005297"/>
    </source>
</evidence>
<keyword evidence="6" id="KW-0819">tRNA processing</keyword>
<evidence type="ECO:0000256" key="11">
    <source>
        <dbReference type="ARBA" id="ARBA00048366"/>
    </source>
</evidence>
<evidence type="ECO:0000256" key="7">
    <source>
        <dbReference type="ARBA" id="ARBA00022695"/>
    </source>
</evidence>
<dbReference type="InterPro" id="IPR050156">
    <property type="entry name" value="TC-AMP_synthase_SUA5"/>
</dbReference>
<dbReference type="eggNOG" id="COG0009">
    <property type="taxonomic scope" value="Bacteria"/>
</dbReference>
<dbReference type="PANTHER" id="PTHR17490:SF16">
    <property type="entry name" value="THREONYLCARBAMOYL-AMP SYNTHASE"/>
    <property type="match status" value="1"/>
</dbReference>
<evidence type="ECO:0000256" key="8">
    <source>
        <dbReference type="ARBA" id="ARBA00022741"/>
    </source>
</evidence>
<dbReference type="GO" id="GO:0005737">
    <property type="term" value="C:cytoplasm"/>
    <property type="evidence" value="ECO:0007669"/>
    <property type="project" value="UniProtKB-SubCell"/>
</dbReference>
<organism evidence="13 14">
    <name type="scientific">Mariprofundus ferrooxydans PV-1</name>
    <dbReference type="NCBI Taxonomy" id="314345"/>
    <lineage>
        <taxon>Bacteria</taxon>
        <taxon>Pseudomonadati</taxon>
        <taxon>Pseudomonadota</taxon>
        <taxon>Candidatius Mariprofundia</taxon>
        <taxon>Mariprofundales</taxon>
        <taxon>Mariprofundaceae</taxon>
        <taxon>Mariprofundus</taxon>
    </lineage>
</organism>
<dbReference type="GO" id="GO:0000049">
    <property type="term" value="F:tRNA binding"/>
    <property type="evidence" value="ECO:0007669"/>
    <property type="project" value="TreeGrafter"/>
</dbReference>
<comment type="similarity">
    <text evidence="2">Belongs to the SUA5 family.</text>
</comment>
<evidence type="ECO:0000256" key="3">
    <source>
        <dbReference type="ARBA" id="ARBA00012584"/>
    </source>
</evidence>
<evidence type="ECO:0000256" key="4">
    <source>
        <dbReference type="ARBA" id="ARBA00022490"/>
    </source>
</evidence>
<evidence type="ECO:0000256" key="1">
    <source>
        <dbReference type="ARBA" id="ARBA00004496"/>
    </source>
</evidence>
<dbReference type="GO" id="GO:0003725">
    <property type="term" value="F:double-stranded RNA binding"/>
    <property type="evidence" value="ECO:0007669"/>
    <property type="project" value="InterPro"/>
</dbReference>
<keyword evidence="8" id="KW-0547">Nucleotide-binding</keyword>
<dbReference type="GO" id="GO:0008033">
    <property type="term" value="P:tRNA processing"/>
    <property type="evidence" value="ECO:0007669"/>
    <property type="project" value="UniProtKB-KW"/>
</dbReference>
<evidence type="ECO:0000256" key="9">
    <source>
        <dbReference type="ARBA" id="ARBA00022840"/>
    </source>
</evidence>
<comment type="subcellular location">
    <subcellularLocation>
        <location evidence="1">Cytoplasm</location>
    </subcellularLocation>
</comment>
<dbReference type="AlphaFoldDB" id="Q0F115"/>
<evidence type="ECO:0000256" key="6">
    <source>
        <dbReference type="ARBA" id="ARBA00022694"/>
    </source>
</evidence>
<dbReference type="Pfam" id="PF01300">
    <property type="entry name" value="Sua5_yciO_yrdC"/>
    <property type="match status" value="1"/>
</dbReference>
<keyword evidence="14" id="KW-1185">Reference proteome</keyword>
<protein>
    <recommendedName>
        <fullName evidence="10">L-threonylcarbamoyladenylate synthase</fullName>
        <ecNumber evidence="3">2.7.7.87</ecNumber>
    </recommendedName>
    <alternativeName>
        <fullName evidence="10">L-threonylcarbamoyladenylate synthase</fullName>
    </alternativeName>
</protein>
<dbReference type="InterPro" id="IPR006070">
    <property type="entry name" value="Sua5-like_dom"/>
</dbReference>
<keyword evidence="5" id="KW-0808">Transferase</keyword>
<dbReference type="InParanoid" id="Q0F115"/>
<dbReference type="SUPFAM" id="SSF55821">
    <property type="entry name" value="YrdC/RibB"/>
    <property type="match status" value="1"/>
</dbReference>
<evidence type="ECO:0000259" key="12">
    <source>
        <dbReference type="PROSITE" id="PS51163"/>
    </source>
</evidence>
<dbReference type="GO" id="GO:0006450">
    <property type="term" value="P:regulation of translational fidelity"/>
    <property type="evidence" value="ECO:0007669"/>
    <property type="project" value="TreeGrafter"/>
</dbReference>
<dbReference type="PANTHER" id="PTHR17490">
    <property type="entry name" value="SUA5"/>
    <property type="match status" value="1"/>
</dbReference>
<dbReference type="EC" id="2.7.7.87" evidence="3"/>
<name>Q0F115_9PROT</name>
<comment type="caution">
    <text evidence="13">The sequence shown here is derived from an EMBL/GenBank/DDBJ whole genome shotgun (WGS) entry which is preliminary data.</text>
</comment>
<dbReference type="STRING" id="314344.AL013_06965"/>
<dbReference type="PROSITE" id="PS51163">
    <property type="entry name" value="YRDC"/>
    <property type="match status" value="1"/>
</dbReference>
<gene>
    <name evidence="13" type="ORF">SPV1_11606</name>
</gene>
<dbReference type="Proteomes" id="UP000005297">
    <property type="component" value="Unassembled WGS sequence"/>
</dbReference>
<evidence type="ECO:0000256" key="2">
    <source>
        <dbReference type="ARBA" id="ARBA00007663"/>
    </source>
</evidence>
<dbReference type="GO" id="GO:0061710">
    <property type="term" value="F:L-threonylcarbamoyladenylate synthase"/>
    <property type="evidence" value="ECO:0007669"/>
    <property type="project" value="UniProtKB-EC"/>
</dbReference>
<accession>Q0F115</accession>
<dbReference type="HOGENOM" id="CLU_031397_3_1_0"/>
<reference evidence="13 14" key="1">
    <citation type="submission" date="2006-09" db="EMBL/GenBank/DDBJ databases">
        <authorList>
            <person name="Emerson D."/>
            <person name="Ferriera S."/>
            <person name="Johnson J."/>
            <person name="Kravitz S."/>
            <person name="Halpern A."/>
            <person name="Remington K."/>
            <person name="Beeson K."/>
            <person name="Tran B."/>
            <person name="Rogers Y.-H."/>
            <person name="Friedman R."/>
            <person name="Venter J.C."/>
        </authorList>
    </citation>
    <scope>NUCLEOTIDE SEQUENCE [LARGE SCALE GENOMIC DNA]</scope>
    <source>
        <strain evidence="13 14">PV-1</strain>
    </source>
</reference>
<comment type="catalytic activity">
    <reaction evidence="11">
        <text>L-threonine + hydrogencarbonate + ATP = L-threonylcarbamoyladenylate + diphosphate + H2O</text>
        <dbReference type="Rhea" id="RHEA:36407"/>
        <dbReference type="ChEBI" id="CHEBI:15377"/>
        <dbReference type="ChEBI" id="CHEBI:17544"/>
        <dbReference type="ChEBI" id="CHEBI:30616"/>
        <dbReference type="ChEBI" id="CHEBI:33019"/>
        <dbReference type="ChEBI" id="CHEBI:57926"/>
        <dbReference type="ChEBI" id="CHEBI:73682"/>
        <dbReference type="EC" id="2.7.7.87"/>
    </reaction>
</comment>
<keyword evidence="4" id="KW-0963">Cytoplasm</keyword>
<sequence length="170" mass="18662">MLAGGVIAHHTGTLPGIAAATLNQQSTDRLIRFKQRRGPFLLLADQKATAARIARYFSPELRRQMHAAWPGPVTLVFPGRPGLPACCYRKGLVAVRVDSSLQARQLAHACGGLLASSSLNRRGGAHLRPDRNLQMRFHHYLDGRIIGLPPAGKASSIIRIRRNHSTVIRR</sequence>
<dbReference type="EMBL" id="AATS01000003">
    <property type="protein sequence ID" value="EAU55376.1"/>
    <property type="molecule type" value="Genomic_DNA"/>
</dbReference>
<feature type="domain" description="YrdC-like" evidence="12">
    <location>
        <begin position="1"/>
        <end position="170"/>
    </location>
</feature>
<proteinExistence type="inferred from homology"/>